<sequence>MNAGESTCPASSSHSQTSPENLLAQCLKVRGCSEKALHGILKIASKDAVPKSYTGYKRKVRDELPSDCVLKVPVGTDETGKMVHIAVTHLPKYFQYMAVRSVPFARRLLSVVDRSMGSLLQPLLYWDEVVSGNPLAPHSAKKVAIGYVTLSELQQRQKEEVWFPLFIAQHTSLESVAGGFSKMMREVVLLLQSFHMEHGIALQLDGYHRLLRVNLMQGYFIADFDAIRATFAWRGSASIKACFACKNVCKKGSNLRDEEGYITEISETEWAKLDLWSDQEVFDLWDLMARETGNMNKKQQERLEKISGYNFHAGAVLANPIARQILKPTQVLFDPMHIYWASGVAAWEVVQFMAVLSTKSDFKCEDLQAAIQNTPWCTSGQKSKAWRKKLAESQRFTGDGYRGSASDLRLLLPLMLYHIIDAVPDTVAVTPELQSFYALNKLLATLKSLQRGITKDKCELLLRQTEQYLKLYRDAYNDFKPKHHYQLHLSQMIWRSQLLVDCFPQEAKHRTYKYQIQNRLDGLLQDAFLFDAGVLSRLLNYHCTLLEKPFLPGDLTPPISESHQHVDGTLELVEEGKALDLQNGRVYKQDFVLSSVANGLVARCLRVRGRGWLHLQVYTMVAHVDFMNFFGLVDQWASCDVTVWRDEGFHKLVAADEFEKDWQKPSHWHIRADGGILCLW</sequence>
<name>A0ABP0Q8R9_9DINO</name>
<accession>A0ABP0Q8R9</accession>
<dbReference type="Proteomes" id="UP001642484">
    <property type="component" value="Unassembled WGS sequence"/>
</dbReference>
<reference evidence="1 2" key="1">
    <citation type="submission" date="2024-02" db="EMBL/GenBank/DDBJ databases">
        <authorList>
            <person name="Chen Y."/>
            <person name="Shah S."/>
            <person name="Dougan E. K."/>
            <person name="Thang M."/>
            <person name="Chan C."/>
        </authorList>
    </citation>
    <scope>NUCLEOTIDE SEQUENCE [LARGE SCALE GENOMIC DNA]</scope>
</reference>
<keyword evidence="2" id="KW-1185">Reference proteome</keyword>
<organism evidence="1 2">
    <name type="scientific">Durusdinium trenchii</name>
    <dbReference type="NCBI Taxonomy" id="1381693"/>
    <lineage>
        <taxon>Eukaryota</taxon>
        <taxon>Sar</taxon>
        <taxon>Alveolata</taxon>
        <taxon>Dinophyceae</taxon>
        <taxon>Suessiales</taxon>
        <taxon>Symbiodiniaceae</taxon>
        <taxon>Durusdinium</taxon>
    </lineage>
</organism>
<protein>
    <submittedName>
        <fullName evidence="1">Uncharacterized protein</fullName>
    </submittedName>
</protein>
<gene>
    <name evidence="1" type="ORF">CCMP2556_LOCUS40863</name>
</gene>
<comment type="caution">
    <text evidence="1">The sequence shown here is derived from an EMBL/GenBank/DDBJ whole genome shotgun (WGS) entry which is preliminary data.</text>
</comment>
<evidence type="ECO:0000313" key="1">
    <source>
        <dbReference type="EMBL" id="CAK9083905.1"/>
    </source>
</evidence>
<proteinExistence type="predicted"/>
<evidence type="ECO:0000313" key="2">
    <source>
        <dbReference type="Proteomes" id="UP001642484"/>
    </source>
</evidence>
<dbReference type="EMBL" id="CAXAMN010024126">
    <property type="protein sequence ID" value="CAK9083905.1"/>
    <property type="molecule type" value="Genomic_DNA"/>
</dbReference>